<dbReference type="EMBL" id="JXTB01000079">
    <property type="protein sequence ID" value="PON66499.1"/>
    <property type="molecule type" value="Genomic_DNA"/>
</dbReference>
<dbReference type="STRING" id="3476.A0A2P5CZL9"/>
<evidence type="ECO:0000256" key="10">
    <source>
        <dbReference type="SAM" id="MobiDB-lite"/>
    </source>
</evidence>
<dbReference type="Pfam" id="PF07887">
    <property type="entry name" value="Calmodulin_bind"/>
    <property type="match status" value="1"/>
</dbReference>
<dbReference type="PANTHER" id="PTHR32166">
    <property type="entry name" value="OSJNBA0013A04.12 PROTEIN"/>
    <property type="match status" value="1"/>
</dbReference>
<dbReference type="Proteomes" id="UP000237105">
    <property type="component" value="Unassembled WGS sequence"/>
</dbReference>
<evidence type="ECO:0000256" key="4">
    <source>
        <dbReference type="ARBA" id="ARBA00022833"/>
    </source>
</evidence>
<dbReference type="OrthoDB" id="1936364at2759"/>
<dbReference type="InterPro" id="IPR011598">
    <property type="entry name" value="bHLH_dom"/>
</dbReference>
<comment type="subcellular location">
    <subcellularLocation>
        <location evidence="1">Nucleus</location>
    </subcellularLocation>
</comment>
<dbReference type="InterPro" id="IPR046831">
    <property type="entry name" value="Calmodulin_bind_N"/>
</dbReference>
<dbReference type="InterPro" id="IPR003656">
    <property type="entry name" value="Znf_BED"/>
</dbReference>
<evidence type="ECO:0000256" key="7">
    <source>
        <dbReference type="ARBA" id="ARBA00023163"/>
    </source>
</evidence>
<keyword evidence="6" id="KW-0238">DNA-binding</keyword>
<evidence type="ECO:0000256" key="2">
    <source>
        <dbReference type="ARBA" id="ARBA00022723"/>
    </source>
</evidence>
<accession>A0A2P5CZL9</accession>
<feature type="region of interest" description="Disordered" evidence="10">
    <location>
        <begin position="62"/>
        <end position="99"/>
    </location>
</feature>
<proteinExistence type="predicted"/>
<dbReference type="GO" id="GO:0008270">
    <property type="term" value="F:zinc ion binding"/>
    <property type="evidence" value="ECO:0007669"/>
    <property type="project" value="UniProtKB-KW"/>
</dbReference>
<dbReference type="PROSITE" id="PS50888">
    <property type="entry name" value="BHLH"/>
    <property type="match status" value="1"/>
</dbReference>
<evidence type="ECO:0000313" key="13">
    <source>
        <dbReference type="EMBL" id="PON66499.1"/>
    </source>
</evidence>
<reference evidence="14" key="1">
    <citation type="submission" date="2016-06" db="EMBL/GenBank/DDBJ databases">
        <title>Parallel loss of symbiosis genes in relatives of nitrogen-fixing non-legume Parasponia.</title>
        <authorList>
            <person name="Van Velzen R."/>
            <person name="Holmer R."/>
            <person name="Bu F."/>
            <person name="Rutten L."/>
            <person name="Van Zeijl A."/>
            <person name="Liu W."/>
            <person name="Santuari L."/>
            <person name="Cao Q."/>
            <person name="Sharma T."/>
            <person name="Shen D."/>
            <person name="Roswanjaya Y."/>
            <person name="Wardhani T."/>
            <person name="Kalhor M.S."/>
            <person name="Jansen J."/>
            <person name="Van den Hoogen J."/>
            <person name="Gungor B."/>
            <person name="Hartog M."/>
            <person name="Hontelez J."/>
            <person name="Verver J."/>
            <person name="Yang W.-C."/>
            <person name="Schijlen E."/>
            <person name="Repin R."/>
            <person name="Schilthuizen M."/>
            <person name="Schranz E."/>
            <person name="Heidstra R."/>
            <person name="Miyata K."/>
            <person name="Fedorova E."/>
            <person name="Kohlen W."/>
            <person name="Bisseling T."/>
            <person name="Smit S."/>
            <person name="Geurts R."/>
        </authorList>
    </citation>
    <scope>NUCLEOTIDE SEQUENCE [LARGE SCALE GENOMIC DNA]</scope>
    <source>
        <strain evidence="14">cv. WU1-14</strain>
    </source>
</reference>
<dbReference type="AlphaFoldDB" id="A0A2P5CZL9"/>
<dbReference type="Pfam" id="PF04937">
    <property type="entry name" value="DUF659"/>
    <property type="match status" value="1"/>
</dbReference>
<keyword evidence="14" id="KW-1185">Reference proteome</keyword>
<feature type="region of interest" description="Disordered" evidence="10">
    <location>
        <begin position="677"/>
        <end position="698"/>
    </location>
</feature>
<keyword evidence="7" id="KW-0804">Transcription</keyword>
<dbReference type="InterPro" id="IPR012337">
    <property type="entry name" value="RNaseH-like_sf"/>
</dbReference>
<evidence type="ECO:0000259" key="12">
    <source>
        <dbReference type="PROSITE" id="PS50888"/>
    </source>
</evidence>
<dbReference type="PROSITE" id="PS50808">
    <property type="entry name" value="ZF_BED"/>
    <property type="match status" value="1"/>
</dbReference>
<dbReference type="PANTHER" id="PTHR32166:SF63">
    <property type="entry name" value="HAT TRANSPOSON SUPERFAMILY PROTEIN"/>
    <property type="match status" value="1"/>
</dbReference>
<keyword evidence="4" id="KW-0862">Zinc</keyword>
<dbReference type="GO" id="GO:0046983">
    <property type="term" value="F:protein dimerization activity"/>
    <property type="evidence" value="ECO:0007669"/>
    <property type="project" value="InterPro"/>
</dbReference>
<name>A0A2P5CZL9_PARAD</name>
<feature type="domain" description="BHLH" evidence="12">
    <location>
        <begin position="610"/>
        <end position="659"/>
    </location>
</feature>
<evidence type="ECO:0000256" key="6">
    <source>
        <dbReference type="ARBA" id="ARBA00023125"/>
    </source>
</evidence>
<evidence type="ECO:0000256" key="5">
    <source>
        <dbReference type="ARBA" id="ARBA00023015"/>
    </source>
</evidence>
<evidence type="ECO:0000259" key="11">
    <source>
        <dbReference type="PROSITE" id="PS50808"/>
    </source>
</evidence>
<keyword evidence="3 9" id="KW-0863">Zinc-finger</keyword>
<dbReference type="SUPFAM" id="SSF47459">
    <property type="entry name" value="HLH, helix-loop-helix DNA-binding domain"/>
    <property type="match status" value="1"/>
</dbReference>
<dbReference type="InterPro" id="IPR007021">
    <property type="entry name" value="DUF659"/>
</dbReference>
<keyword evidence="8" id="KW-0539">Nucleus</keyword>
<evidence type="ECO:0000256" key="3">
    <source>
        <dbReference type="ARBA" id="ARBA00022771"/>
    </source>
</evidence>
<feature type="compositionally biased region" description="Basic and acidic residues" evidence="10">
    <location>
        <begin position="686"/>
        <end position="698"/>
    </location>
</feature>
<dbReference type="CDD" id="cd11393">
    <property type="entry name" value="bHLH_AtbHLH_like"/>
    <property type="match status" value="1"/>
</dbReference>
<dbReference type="SUPFAM" id="SSF53098">
    <property type="entry name" value="Ribonuclease H-like"/>
    <property type="match status" value="1"/>
</dbReference>
<feature type="domain" description="BED-type" evidence="11">
    <location>
        <begin position="3"/>
        <end position="57"/>
    </location>
</feature>
<evidence type="ECO:0000256" key="9">
    <source>
        <dbReference type="PROSITE-ProRule" id="PRU00027"/>
    </source>
</evidence>
<evidence type="ECO:0000256" key="8">
    <source>
        <dbReference type="ARBA" id="ARBA00023242"/>
    </source>
</evidence>
<protein>
    <submittedName>
        <fullName evidence="13">Calmodulin-binding protein</fullName>
    </submittedName>
</protein>
<keyword evidence="2" id="KW-0479">Metal-binding</keyword>
<organism evidence="13 14">
    <name type="scientific">Parasponia andersonii</name>
    <name type="common">Sponia andersonii</name>
    <dbReference type="NCBI Taxonomy" id="3476"/>
    <lineage>
        <taxon>Eukaryota</taxon>
        <taxon>Viridiplantae</taxon>
        <taxon>Streptophyta</taxon>
        <taxon>Embryophyta</taxon>
        <taxon>Tracheophyta</taxon>
        <taxon>Spermatophyta</taxon>
        <taxon>Magnoliopsida</taxon>
        <taxon>eudicotyledons</taxon>
        <taxon>Gunneridae</taxon>
        <taxon>Pentapetalae</taxon>
        <taxon>rosids</taxon>
        <taxon>fabids</taxon>
        <taxon>Rosales</taxon>
        <taxon>Cannabaceae</taxon>
        <taxon>Parasponia</taxon>
    </lineage>
</organism>
<gene>
    <name evidence="13" type="ORF">PanWU01x14_109210</name>
</gene>
<keyword evidence="5" id="KW-0805">Transcription regulation</keyword>
<sequence>MVRKNDKCWEYAEKLKGRFKCKFCEREFSGGSTRIKSHLSGIKGRDIDTCDKVPKHVQEESYLEIHGSNKKARNDDDADNSSLNSAQKIGQQPDIMNMGKNNDQNEVDKLLFRHLILNDIPFNVVQTPSFIGLVKGISEYGAGYELPCQTTLTTKLVSDSRTEVDEYINRVKASWAKTGCTLMCHKWRDMKQQTFMNVVACSPEGAVFLKSFEIYHDRESGVYLKDLLSSVIEDIGREHVVQFISGSVSNFESAGDMLVGKYPYMYKTRCVAHGIQLLLRDICDDVSWIQQSILNVEDELRRLVASSEWMRLDYSKKEMAERVAAIIQRSEFWSQGQEVLQVMEPLVRVLYLVDRYVSTSGYLYEAMERAKVIIKERCSATESKYMQILDLFEYRRRYIIHPIHAAAAFLNPAYMYNEKFVEDCEMKKGINFILENLVSCDEKEAFMHQVQVYREKLLSLFTTTATTMMKTSHPRIWWDYCGDTLPILKKYAVRILSQPCSSSTCAKRNKLTTNMFDNLVHMRMNMFMMEEFNTMEAEKLVPINLDKVNEFIECDHEQDGFENELPTLNDKSTPNDVMNEEDFPRNCVAETHFSESRSLQLHFSNNLSLPGSTFFPNLHFPRKEKLGHRITELHQLVSPFGKADTDSVLFDAIEYIQFLHQQVTVLSDSYIKSRAATRHQQGNSDHISKDPEDPKQDLRSRGLCLVPVSITFPVTPRVEIVLLEDGFVDDEDDNWKARQHLQSCWAEELLERGRFSESRSLKLRFLNNLSLPVSTGEEYSTLQVALVDCFTWQIVKYGPESSARVEIVVLEGHFDGDEGDNWTVEEFKNNIVGEISSADNSSWTRSSKFRLGARSVDNSDGTRVLQGKTESFNVLDHLEECELKIFGLRAHLDPGLLYKKDRPALPDEVWMMLEAAENYGSL</sequence>
<dbReference type="GO" id="GO:0005634">
    <property type="term" value="C:nucleus"/>
    <property type="evidence" value="ECO:0007669"/>
    <property type="project" value="UniProtKB-SubCell"/>
</dbReference>
<dbReference type="GO" id="GO:0003677">
    <property type="term" value="F:DNA binding"/>
    <property type="evidence" value="ECO:0007669"/>
    <property type="project" value="UniProtKB-KW"/>
</dbReference>
<dbReference type="Pfam" id="PF02892">
    <property type="entry name" value="zf-BED"/>
    <property type="match status" value="1"/>
</dbReference>
<comment type="caution">
    <text evidence="13">The sequence shown here is derived from an EMBL/GenBank/DDBJ whole genome shotgun (WGS) entry which is preliminary data.</text>
</comment>
<evidence type="ECO:0000256" key="1">
    <source>
        <dbReference type="ARBA" id="ARBA00004123"/>
    </source>
</evidence>
<dbReference type="InterPro" id="IPR045239">
    <property type="entry name" value="bHLH95_bHLH"/>
</dbReference>
<dbReference type="InterPro" id="IPR036638">
    <property type="entry name" value="HLH_DNA-bd_sf"/>
</dbReference>
<evidence type="ECO:0000313" key="14">
    <source>
        <dbReference type="Proteomes" id="UP000237105"/>
    </source>
</evidence>